<dbReference type="Proteomes" id="UP001259832">
    <property type="component" value="Unassembled WGS sequence"/>
</dbReference>
<keyword evidence="3" id="KW-1185">Reference proteome</keyword>
<protein>
    <recommendedName>
        <fullName evidence="4">Transmembrane protein</fullName>
    </recommendedName>
</protein>
<feature type="transmembrane region" description="Helical" evidence="1">
    <location>
        <begin position="5"/>
        <end position="29"/>
    </location>
</feature>
<reference evidence="2" key="1">
    <citation type="submission" date="2023-08" db="EMBL/GenBank/DDBJ databases">
        <title>Reference Genome Resource for the Citrus Pathogen Phytophthora citrophthora.</title>
        <authorList>
            <person name="Moller H."/>
            <person name="Coetzee B."/>
            <person name="Rose L.J."/>
            <person name="Van Niekerk J.M."/>
        </authorList>
    </citation>
    <scope>NUCLEOTIDE SEQUENCE</scope>
    <source>
        <strain evidence="2">STE-U-9442</strain>
    </source>
</reference>
<evidence type="ECO:0000313" key="3">
    <source>
        <dbReference type="Proteomes" id="UP001259832"/>
    </source>
</evidence>
<keyword evidence="1" id="KW-0812">Transmembrane</keyword>
<evidence type="ECO:0000313" key="2">
    <source>
        <dbReference type="EMBL" id="KAK1932295.1"/>
    </source>
</evidence>
<accession>A0AAD9G5M0</accession>
<feature type="transmembrane region" description="Helical" evidence="1">
    <location>
        <begin position="437"/>
        <end position="460"/>
    </location>
</feature>
<dbReference type="AlphaFoldDB" id="A0AAD9G5M0"/>
<feature type="transmembrane region" description="Helical" evidence="1">
    <location>
        <begin position="480"/>
        <end position="502"/>
    </location>
</feature>
<keyword evidence="1" id="KW-0472">Membrane</keyword>
<evidence type="ECO:0000256" key="1">
    <source>
        <dbReference type="SAM" id="Phobius"/>
    </source>
</evidence>
<keyword evidence="1" id="KW-1133">Transmembrane helix</keyword>
<name>A0AAD9G5M0_9STRA</name>
<comment type="caution">
    <text evidence="2">The sequence shown here is derived from an EMBL/GenBank/DDBJ whole genome shotgun (WGS) entry which is preliminary data.</text>
</comment>
<sequence>MGLRLLFYCLNVYTVASFVLTSSTLYPFWPTSAAFLDDLRNGLYFFQPRTQIDRVMLDEMQAKSAIVDNNLLVLGYQDHHHNALGSASHCYRLGVDKGSSLVITYYGDHVARRSIHKFHGSLPASCTGYTVPHGHSHDSKERIYHVNDARMVIGQSFLHCTDPVLSMTEHYDPSLSYQRNNTEFPFKASYVIVQQHFSNAYFGIECQVSYCMATQVENAPGYWAVRSADPNDTKAHVNVLFTPKPLLLDLLDLLGQILMWFVILRELWRALIDARNVRVPTKRPPNHFERRQTHWFGLPNPQVVSACTYLDAGASRLSLSRVWLSNPLYMLGNVAHAIGTTVESQMAVEVLYWQYSKSGRLEDLLYAGIYAMRHAWVGLGLCSILRLLLDILLKPTLKKDLRWNSRQSSTGGLVVAILIGVLRHLRSVLLYVSPKPYILAFSVAAIVTVRGRGVFYLWGIREIQDLGGGILKSSFWGSEVAQSLIFHHSLALMLVYFVALALRTICRSAWPTHERNSLILTIDRRMWWTSFDVTDFLLTTPSIGDGNGQIIFITRLSEVYQLFSTLRVFGPGVYFHFSSEMVNCEVFTHHDVVELSMKNDAEGGIKLLARHVATNQNINIVDEDRKIMILSIR</sequence>
<gene>
    <name evidence="2" type="ORF">P3T76_012289</name>
</gene>
<dbReference type="EMBL" id="JASMQC010000030">
    <property type="protein sequence ID" value="KAK1932295.1"/>
    <property type="molecule type" value="Genomic_DNA"/>
</dbReference>
<organism evidence="2 3">
    <name type="scientific">Phytophthora citrophthora</name>
    <dbReference type="NCBI Taxonomy" id="4793"/>
    <lineage>
        <taxon>Eukaryota</taxon>
        <taxon>Sar</taxon>
        <taxon>Stramenopiles</taxon>
        <taxon>Oomycota</taxon>
        <taxon>Peronosporomycetes</taxon>
        <taxon>Peronosporales</taxon>
        <taxon>Peronosporaceae</taxon>
        <taxon>Phytophthora</taxon>
    </lineage>
</organism>
<evidence type="ECO:0008006" key="4">
    <source>
        <dbReference type="Google" id="ProtNLM"/>
    </source>
</evidence>
<proteinExistence type="predicted"/>
<feature type="transmembrane region" description="Helical" evidence="1">
    <location>
        <begin position="409"/>
        <end position="425"/>
    </location>
</feature>